<evidence type="ECO:0000313" key="3">
    <source>
        <dbReference type="RefSeq" id="XP_041424829.1"/>
    </source>
</evidence>
<sequence>MQATETGIMTTKEAGELFNYAESGTSVLGIFNITMENIAVNATEEPLDFRGPLPIIISLVCIFLLLATCLVFMTLCKPTALDQTLYGPHECMPYHGEDASEPQLRLWKRLGSLRRSVSSFRRSRPITQLQRTCPRPMPTNQDWSFMESTKM</sequence>
<dbReference type="RefSeq" id="XP_041424829.1">
    <property type="nucleotide sequence ID" value="XM_041568895.1"/>
</dbReference>
<organism evidence="2 3">
    <name type="scientific">Xenopus laevis</name>
    <name type="common">African clawed frog</name>
    <dbReference type="NCBI Taxonomy" id="8355"/>
    <lineage>
        <taxon>Eukaryota</taxon>
        <taxon>Metazoa</taxon>
        <taxon>Chordata</taxon>
        <taxon>Craniata</taxon>
        <taxon>Vertebrata</taxon>
        <taxon>Euteleostomi</taxon>
        <taxon>Amphibia</taxon>
        <taxon>Batrachia</taxon>
        <taxon>Anura</taxon>
        <taxon>Pipoidea</taxon>
        <taxon>Pipidae</taxon>
        <taxon>Xenopodinae</taxon>
        <taxon>Xenopus</taxon>
        <taxon>Xenopus</taxon>
    </lineage>
</organism>
<keyword evidence="1" id="KW-1133">Transmembrane helix</keyword>
<proteinExistence type="predicted"/>
<keyword evidence="2" id="KW-1185">Reference proteome</keyword>
<dbReference type="PANTHER" id="PTHR38325:SF1">
    <property type="entry name" value="GENE, 17455-RELATED"/>
    <property type="match status" value="1"/>
</dbReference>
<gene>
    <name evidence="3" type="primary">c10orf105.L</name>
</gene>
<dbReference type="GeneID" id="108696270"/>
<keyword evidence="1" id="KW-0472">Membrane</keyword>
<dbReference type="AlphaFoldDB" id="A0A8J1L7B2"/>
<evidence type="ECO:0000256" key="1">
    <source>
        <dbReference type="SAM" id="Phobius"/>
    </source>
</evidence>
<dbReference type="PANTHER" id="PTHR38325">
    <property type="entry name" value="MCG55969"/>
    <property type="match status" value="1"/>
</dbReference>
<dbReference type="CTD" id="108696270"/>
<dbReference type="Pfam" id="PF17665">
    <property type="entry name" value="DUF5527"/>
    <property type="match status" value="1"/>
</dbReference>
<evidence type="ECO:0000313" key="2">
    <source>
        <dbReference type="Proteomes" id="UP000186698"/>
    </source>
</evidence>
<dbReference type="KEGG" id="xla:108696270"/>
<dbReference type="InterPro" id="IPR039954">
    <property type="entry name" value="DUF5527"/>
</dbReference>
<dbReference type="Proteomes" id="UP000186698">
    <property type="component" value="Chromosome 7L"/>
</dbReference>
<reference evidence="3" key="1">
    <citation type="submission" date="2025-08" db="UniProtKB">
        <authorList>
            <consortium name="RefSeq"/>
        </authorList>
    </citation>
    <scope>IDENTIFICATION</scope>
    <source>
        <strain evidence="3">J_2021</strain>
        <tissue evidence="3">Erythrocytes</tissue>
    </source>
</reference>
<feature type="transmembrane region" description="Helical" evidence="1">
    <location>
        <begin position="55"/>
        <end position="76"/>
    </location>
</feature>
<protein>
    <submittedName>
        <fullName evidence="3">Uncharacterized protein C10orf105</fullName>
    </submittedName>
</protein>
<keyword evidence="1" id="KW-0812">Transmembrane</keyword>
<accession>A0A8J1L7B2</accession>
<dbReference type="OrthoDB" id="8955919at2759"/>
<name>A0A8J1L7B2_XENLA</name>